<feature type="region of interest" description="Disordered" evidence="1">
    <location>
        <begin position="483"/>
        <end position="528"/>
    </location>
</feature>
<dbReference type="AlphaFoldDB" id="A0A3N4LV20"/>
<accession>A0A3N4LV20</accession>
<dbReference type="OrthoDB" id="5396937at2759"/>
<dbReference type="InterPro" id="IPR036047">
    <property type="entry name" value="F-box-like_dom_sf"/>
</dbReference>
<gene>
    <name evidence="3" type="ORF">L211DRAFT_87214</name>
</gene>
<protein>
    <recommendedName>
        <fullName evidence="2">F-box domain-containing protein</fullName>
    </recommendedName>
</protein>
<dbReference type="STRING" id="1051890.A0A3N4LV20"/>
<proteinExistence type="predicted"/>
<dbReference type="EMBL" id="ML121537">
    <property type="protein sequence ID" value="RPB25538.1"/>
    <property type="molecule type" value="Genomic_DNA"/>
</dbReference>
<feature type="compositionally biased region" description="Low complexity" evidence="1">
    <location>
        <begin position="27"/>
        <end position="42"/>
    </location>
</feature>
<feature type="domain" description="F-box" evidence="2">
    <location>
        <begin position="106"/>
        <end position="154"/>
    </location>
</feature>
<evidence type="ECO:0000313" key="3">
    <source>
        <dbReference type="EMBL" id="RPB25538.1"/>
    </source>
</evidence>
<feature type="compositionally biased region" description="Basic and acidic residues" evidence="1">
    <location>
        <begin position="492"/>
        <end position="505"/>
    </location>
</feature>
<dbReference type="CDD" id="cd09917">
    <property type="entry name" value="F-box_SF"/>
    <property type="match status" value="1"/>
</dbReference>
<evidence type="ECO:0000256" key="1">
    <source>
        <dbReference type="SAM" id="MobiDB-lite"/>
    </source>
</evidence>
<dbReference type="SUPFAM" id="SSF81383">
    <property type="entry name" value="F-box domain"/>
    <property type="match status" value="1"/>
</dbReference>
<dbReference type="InParanoid" id="A0A3N4LV20"/>
<dbReference type="SMART" id="SM00256">
    <property type="entry name" value="FBOX"/>
    <property type="match status" value="1"/>
</dbReference>
<evidence type="ECO:0000313" key="4">
    <source>
        <dbReference type="Proteomes" id="UP000267821"/>
    </source>
</evidence>
<dbReference type="PROSITE" id="PS50181">
    <property type="entry name" value="FBOX"/>
    <property type="match status" value="1"/>
</dbReference>
<reference evidence="3 4" key="1">
    <citation type="journal article" date="2018" name="Nat. Ecol. Evol.">
        <title>Pezizomycetes genomes reveal the molecular basis of ectomycorrhizal truffle lifestyle.</title>
        <authorList>
            <person name="Murat C."/>
            <person name="Payen T."/>
            <person name="Noel B."/>
            <person name="Kuo A."/>
            <person name="Morin E."/>
            <person name="Chen J."/>
            <person name="Kohler A."/>
            <person name="Krizsan K."/>
            <person name="Balestrini R."/>
            <person name="Da Silva C."/>
            <person name="Montanini B."/>
            <person name="Hainaut M."/>
            <person name="Levati E."/>
            <person name="Barry K.W."/>
            <person name="Belfiori B."/>
            <person name="Cichocki N."/>
            <person name="Clum A."/>
            <person name="Dockter R.B."/>
            <person name="Fauchery L."/>
            <person name="Guy J."/>
            <person name="Iotti M."/>
            <person name="Le Tacon F."/>
            <person name="Lindquist E.A."/>
            <person name="Lipzen A."/>
            <person name="Malagnac F."/>
            <person name="Mello A."/>
            <person name="Molinier V."/>
            <person name="Miyauchi S."/>
            <person name="Poulain J."/>
            <person name="Riccioni C."/>
            <person name="Rubini A."/>
            <person name="Sitrit Y."/>
            <person name="Splivallo R."/>
            <person name="Traeger S."/>
            <person name="Wang M."/>
            <person name="Zifcakova L."/>
            <person name="Wipf D."/>
            <person name="Zambonelli A."/>
            <person name="Paolocci F."/>
            <person name="Nowrousian M."/>
            <person name="Ottonello S."/>
            <person name="Baldrian P."/>
            <person name="Spatafora J.W."/>
            <person name="Henrissat B."/>
            <person name="Nagy L.G."/>
            <person name="Aury J.M."/>
            <person name="Wincker P."/>
            <person name="Grigoriev I.V."/>
            <person name="Bonfante P."/>
            <person name="Martin F.M."/>
        </authorList>
    </citation>
    <scope>NUCLEOTIDE SEQUENCE [LARGE SCALE GENOMIC DNA]</scope>
    <source>
        <strain evidence="3 4">ATCC MYA-4762</strain>
    </source>
</reference>
<feature type="region of interest" description="Disordered" evidence="1">
    <location>
        <begin position="27"/>
        <end position="68"/>
    </location>
</feature>
<organism evidence="3 4">
    <name type="scientific">Terfezia boudieri ATCC MYA-4762</name>
    <dbReference type="NCBI Taxonomy" id="1051890"/>
    <lineage>
        <taxon>Eukaryota</taxon>
        <taxon>Fungi</taxon>
        <taxon>Dikarya</taxon>
        <taxon>Ascomycota</taxon>
        <taxon>Pezizomycotina</taxon>
        <taxon>Pezizomycetes</taxon>
        <taxon>Pezizales</taxon>
        <taxon>Pezizaceae</taxon>
        <taxon>Terfezia</taxon>
    </lineage>
</organism>
<evidence type="ECO:0000259" key="2">
    <source>
        <dbReference type="PROSITE" id="PS50181"/>
    </source>
</evidence>
<sequence>MGSFTIAQKLGFKNVARATLLSKATFNSSSSTASSGSTASTTDQRTQASRPLEATVQGKRGKDQSNEVCTAQTQVRKCRFLGWLLQWRLGKRGKRSIQKSPQQSLSSLFFALPTELQLEVINNLPLNDITSLQQTSQAFSHLVQNNEAHIVKQYIKRWMPKYISILFPIPTTDPATLKFLQDVTYRREVSNQLAELLARRIVKEMGQGVRMRRRSINPKVIEYVVERLESGFSPLILALFHFLETYHARKAQEISGTGPFDAGTLEDREFQIQSDIMSHYPDWLLLKVHQMYHLLLHLFTRRLTKQPFAFFRQIARWNHAQPGGIRPEDETFAKVILQGGIPEVLRIYKIKGQGQRRKALDKYIKMLDTQGQLEPPMKHHGGIIKAGVSINIDQLSRIWVPAAEKLILSRGIVQNLESIKCCGEFVAELLGEEFNSVDSRSVLSQDENAEDRAVNAEILAAMQWTSVSLRRLADDGSWDQNLIVEDEDEDHVEGKEKEGHGDKRPPTPPLPSKPVAGSSRSPGTIVGMTAPVPMASGIGYNGMGANFMTMSL</sequence>
<name>A0A3N4LV20_9PEZI</name>
<dbReference type="Pfam" id="PF00646">
    <property type="entry name" value="F-box"/>
    <property type="match status" value="1"/>
</dbReference>
<dbReference type="InterPro" id="IPR001810">
    <property type="entry name" value="F-box_dom"/>
</dbReference>
<dbReference type="Proteomes" id="UP000267821">
    <property type="component" value="Unassembled WGS sequence"/>
</dbReference>
<keyword evidence="4" id="KW-1185">Reference proteome</keyword>